<gene>
    <name evidence="1" type="ORF">TA5114_02117</name>
</gene>
<protein>
    <submittedName>
        <fullName evidence="1">Uncharacterized protein</fullName>
    </submittedName>
</protein>
<keyword evidence="2" id="KW-1185">Reference proteome</keyword>
<organism evidence="1 2">
    <name type="scientific">Cognatishimia activa</name>
    <dbReference type="NCBI Taxonomy" id="1715691"/>
    <lineage>
        <taxon>Bacteria</taxon>
        <taxon>Pseudomonadati</taxon>
        <taxon>Pseudomonadota</taxon>
        <taxon>Alphaproteobacteria</taxon>
        <taxon>Rhodobacterales</taxon>
        <taxon>Paracoccaceae</taxon>
        <taxon>Cognatishimia</taxon>
    </lineage>
</organism>
<proteinExistence type="predicted"/>
<sequence length="163" mass="17402">MYYISRIVEMKDASMKLSAFLKALGPSPVDLPVIYFTDEAAIGAGYHLTELKSAPTTSIDCGGNINHFHEVTLQLLDGSVGKHMTAGKLTKILLHSLKTLPDLDWADVKVEFAPNNDGLQLFLLGEPIVTDFEVRVPLIADGAVCKPAALGGDCVPSLTGSCC</sequence>
<accession>A0A0P1IS43</accession>
<evidence type="ECO:0000313" key="2">
    <source>
        <dbReference type="Proteomes" id="UP000051184"/>
    </source>
</evidence>
<dbReference type="AlphaFoldDB" id="A0A0P1IS43"/>
<dbReference type="InterPro" id="IPR045534">
    <property type="entry name" value="DUF6428"/>
</dbReference>
<evidence type="ECO:0000313" key="1">
    <source>
        <dbReference type="EMBL" id="CUK26308.1"/>
    </source>
</evidence>
<reference evidence="2" key="1">
    <citation type="submission" date="2015-09" db="EMBL/GenBank/DDBJ databases">
        <authorList>
            <person name="Rodrigo-Torres Lidia"/>
            <person name="Arahal R.David."/>
        </authorList>
    </citation>
    <scope>NUCLEOTIDE SEQUENCE [LARGE SCALE GENOMIC DNA]</scope>
    <source>
        <strain evidence="2">CECT 5114</strain>
    </source>
</reference>
<dbReference type="Pfam" id="PF20001">
    <property type="entry name" value="DUF6428"/>
    <property type="match status" value="1"/>
</dbReference>
<dbReference type="STRING" id="1715691.TA5113_00945"/>
<dbReference type="EMBL" id="CYUE01000020">
    <property type="protein sequence ID" value="CUK26308.1"/>
    <property type="molecule type" value="Genomic_DNA"/>
</dbReference>
<dbReference type="Proteomes" id="UP000051184">
    <property type="component" value="Unassembled WGS sequence"/>
</dbReference>
<name>A0A0P1IS43_9RHOB</name>